<dbReference type="InterPro" id="IPR014196">
    <property type="entry name" value="SpoIIM"/>
</dbReference>
<keyword evidence="2" id="KW-1133">Transmembrane helix</keyword>
<evidence type="ECO:0000256" key="1">
    <source>
        <dbReference type="PIRNR" id="PIRNR038973"/>
    </source>
</evidence>
<sequence>MRKGISAKNPVIEHVQSHSSIYLFILTLFLMGVIFGAVVVNSLSFTQKEDLYFYLGQFFGEISDGKIASSEELFRQSFLHNVKYLGFMWLLGISIIGLPLIFILLFMKGVVIGFSVGFLVNQMDWDGFLLSFAAVLPQNIVIIPAFIFISVISVSFSLTLIRKIFMKLSPHSQVQMLPLLSRYVLAFVLAIAVITIAAGIEAYISPNLMKAMVNLSTK</sequence>
<dbReference type="PIRSF" id="PIRSF038973">
    <property type="entry name" value="SpoIIM"/>
    <property type="match status" value="1"/>
</dbReference>
<dbReference type="InterPro" id="IPR002798">
    <property type="entry name" value="SpoIIM-like"/>
</dbReference>
<evidence type="ECO:0000313" key="4">
    <source>
        <dbReference type="Proteomes" id="UP000323317"/>
    </source>
</evidence>
<dbReference type="Proteomes" id="UP000323317">
    <property type="component" value="Unassembled WGS sequence"/>
</dbReference>
<accession>A0A5D4KHG9</accession>
<dbReference type="NCBIfam" id="TIGR02831">
    <property type="entry name" value="spo_II_M"/>
    <property type="match status" value="1"/>
</dbReference>
<dbReference type="AlphaFoldDB" id="A0A5D4KHG9"/>
<feature type="transmembrane region" description="Helical" evidence="2">
    <location>
        <begin position="21"/>
        <end position="45"/>
    </location>
</feature>
<keyword evidence="1 2" id="KW-0472">Membrane</keyword>
<feature type="transmembrane region" description="Helical" evidence="2">
    <location>
        <begin position="140"/>
        <end position="161"/>
    </location>
</feature>
<evidence type="ECO:0000256" key="2">
    <source>
        <dbReference type="SAM" id="Phobius"/>
    </source>
</evidence>
<keyword evidence="1" id="KW-1003">Cell membrane</keyword>
<dbReference type="GO" id="GO:0005886">
    <property type="term" value="C:plasma membrane"/>
    <property type="evidence" value="ECO:0007669"/>
    <property type="project" value="UniProtKB-SubCell"/>
</dbReference>
<name>A0A5D4KHG9_9BACI</name>
<feature type="transmembrane region" description="Helical" evidence="2">
    <location>
        <begin position="89"/>
        <end position="120"/>
    </location>
</feature>
<reference evidence="3 4" key="1">
    <citation type="submission" date="2019-08" db="EMBL/GenBank/DDBJ databases">
        <title>Bacillus genomes from the desert of Cuatro Cienegas, Coahuila.</title>
        <authorList>
            <person name="Olmedo-Alvarez G."/>
        </authorList>
    </citation>
    <scope>NUCLEOTIDE SEQUENCE [LARGE SCALE GENOMIC DNA]</scope>
    <source>
        <strain evidence="3 4">CH40_1T</strain>
    </source>
</reference>
<dbReference type="Pfam" id="PF01944">
    <property type="entry name" value="SpoIIM"/>
    <property type="match status" value="1"/>
</dbReference>
<dbReference type="GO" id="GO:0030435">
    <property type="term" value="P:sporulation resulting in formation of a cellular spore"/>
    <property type="evidence" value="ECO:0007669"/>
    <property type="project" value="UniProtKB-KW"/>
</dbReference>
<keyword evidence="1 2" id="KW-0812">Transmembrane</keyword>
<protein>
    <recommendedName>
        <fullName evidence="1">Stage II sporulation protein M</fullName>
    </recommendedName>
</protein>
<comment type="caution">
    <text evidence="3">The sequence shown here is derived from an EMBL/GenBank/DDBJ whole genome shotgun (WGS) entry which is preliminary data.</text>
</comment>
<evidence type="ECO:0000313" key="3">
    <source>
        <dbReference type="EMBL" id="TYR76386.1"/>
    </source>
</evidence>
<comment type="subunit">
    <text evidence="1">Component of the MPD complex composed of SpoIIM, SpoIIP and SpoIID.</text>
</comment>
<dbReference type="RefSeq" id="WP_148945891.1">
    <property type="nucleotide sequence ID" value="NZ_VTEH01000003.1"/>
</dbReference>
<comment type="function">
    <text evidence="1">Required for complete septum migration and engulfment of the forespore compartment during sporulation. Required for stabilizing and recruiting of SpoIIP to the septal membrane.</text>
</comment>
<comment type="subcellular location">
    <subcellularLocation>
        <location evidence="1">Cell membrane</location>
        <topology evidence="1">Multi-pass membrane protein</topology>
    </subcellularLocation>
    <text evidence="1">Localizes to the sporulation septum and to the second division site within the mother cell. Before the start of engulfment localizes to the septal midpoint, then spreads throughout the septum prior to becoming enriched at the leading edge of the engulfing membrane, where it remains until the completion of membrane migration. Some remain partially trapped at the septum during engulfment and upon completion of engulfment become dispersed in the outer forespore membrane. Localization of the MPD complex to the septal membrane is dependent on SpoIIB.</text>
</comment>
<keyword evidence="1" id="KW-0749">Sporulation</keyword>
<dbReference type="EMBL" id="VTEH01000003">
    <property type="protein sequence ID" value="TYR76386.1"/>
    <property type="molecule type" value="Genomic_DNA"/>
</dbReference>
<gene>
    <name evidence="3" type="primary">spoIIM</name>
    <name evidence="3" type="ORF">FZC79_05735</name>
</gene>
<feature type="transmembrane region" description="Helical" evidence="2">
    <location>
        <begin position="182"/>
        <end position="204"/>
    </location>
</feature>
<organism evidence="3 4">
    <name type="scientific">Rossellomorea vietnamensis</name>
    <dbReference type="NCBI Taxonomy" id="218284"/>
    <lineage>
        <taxon>Bacteria</taxon>
        <taxon>Bacillati</taxon>
        <taxon>Bacillota</taxon>
        <taxon>Bacilli</taxon>
        <taxon>Bacillales</taxon>
        <taxon>Bacillaceae</taxon>
        <taxon>Rossellomorea</taxon>
    </lineage>
</organism>
<proteinExistence type="predicted"/>